<dbReference type="GO" id="GO:0043176">
    <property type="term" value="F:amine binding"/>
    <property type="evidence" value="ECO:0007669"/>
    <property type="project" value="InterPro"/>
</dbReference>
<sequence>MGGTARCVSVLMLTSRPFESSITAQIQIKQNRHTDPSRNEVVKMTAYTPQSGIKYMIRTTNPETAELLYNQRLVFTDQLSCRVLVQEINGEKQCQLWVTHRRGGSVPKSCQTAYHEQCSAKIKIYDAECVNN</sequence>
<dbReference type="InterPro" id="IPR002970">
    <property type="entry name" value="Tick_his-bd"/>
</dbReference>
<dbReference type="InterPro" id="IPR012674">
    <property type="entry name" value="Calycin"/>
</dbReference>
<dbReference type="EMBL" id="GANP01013955">
    <property type="protein sequence ID" value="JAB70513.1"/>
    <property type="molecule type" value="mRNA"/>
</dbReference>
<accession>V5HBI8</accession>
<evidence type="ECO:0008006" key="2">
    <source>
        <dbReference type="Google" id="ProtNLM"/>
    </source>
</evidence>
<protein>
    <recommendedName>
        <fullName evidence="2">Salivary lipocalin</fullName>
    </recommendedName>
</protein>
<dbReference type="GO" id="GO:0030682">
    <property type="term" value="P:symbiont-mediated perturbation of host defenses"/>
    <property type="evidence" value="ECO:0007669"/>
    <property type="project" value="InterPro"/>
</dbReference>
<organism evidence="1">
    <name type="scientific">Ixodes ricinus</name>
    <name type="common">Common tick</name>
    <name type="synonym">Acarus ricinus</name>
    <dbReference type="NCBI Taxonomy" id="34613"/>
    <lineage>
        <taxon>Eukaryota</taxon>
        <taxon>Metazoa</taxon>
        <taxon>Ecdysozoa</taxon>
        <taxon>Arthropoda</taxon>
        <taxon>Chelicerata</taxon>
        <taxon>Arachnida</taxon>
        <taxon>Acari</taxon>
        <taxon>Parasitiformes</taxon>
        <taxon>Ixodida</taxon>
        <taxon>Ixodoidea</taxon>
        <taxon>Ixodidae</taxon>
        <taxon>Ixodinae</taxon>
        <taxon>Ixodes</taxon>
    </lineage>
</organism>
<dbReference type="AlphaFoldDB" id="V5HBI8"/>
<evidence type="ECO:0000313" key="1">
    <source>
        <dbReference type="EMBL" id="JAB70513.1"/>
    </source>
</evidence>
<proteinExistence type="evidence at transcript level"/>
<dbReference type="SUPFAM" id="SSF50814">
    <property type="entry name" value="Lipocalins"/>
    <property type="match status" value="1"/>
</dbReference>
<dbReference type="Gene3D" id="2.40.128.20">
    <property type="match status" value="1"/>
</dbReference>
<name>V5HBI8_IXORI</name>
<dbReference type="Pfam" id="PF02098">
    <property type="entry name" value="His_binding"/>
    <property type="match status" value="1"/>
</dbReference>
<reference evidence="1" key="1">
    <citation type="journal article" date="2015" name="Sci. Rep.">
        <title>Tissue- and time-dependent transcription in Ixodes ricinus salivary glands and midguts when blood feeding on the vertebrate host.</title>
        <authorList>
            <person name="Kotsyfakis M."/>
            <person name="Schwarz A."/>
            <person name="Erhart J."/>
            <person name="Ribeiro J.M."/>
        </authorList>
    </citation>
    <scope>NUCLEOTIDE SEQUENCE</scope>
    <source>
        <tissue evidence="1">Salivary gland and midgut</tissue>
    </source>
</reference>